<name>A0A4Y7JN10_PAPSO</name>
<feature type="domain" description="Reverse transcriptase" evidence="1">
    <location>
        <begin position="2"/>
        <end position="89"/>
    </location>
</feature>
<proteinExistence type="predicted"/>
<evidence type="ECO:0000259" key="1">
    <source>
        <dbReference type="Pfam" id="PF00078"/>
    </source>
</evidence>
<dbReference type="Gramene" id="RZC61178">
    <property type="protein sequence ID" value="RZC61178"/>
    <property type="gene ID" value="C5167_022942"/>
</dbReference>
<evidence type="ECO:0000313" key="4">
    <source>
        <dbReference type="Proteomes" id="UP000316621"/>
    </source>
</evidence>
<dbReference type="OMA" id="NEINAMC"/>
<accession>A0A4Y7JN10</accession>
<dbReference type="AlphaFoldDB" id="A0A4Y7JN10"/>
<dbReference type="EMBL" id="CM010719">
    <property type="protein sequence ID" value="RZC61178.1"/>
    <property type="molecule type" value="Genomic_DNA"/>
</dbReference>
<dbReference type="GO" id="GO:0004523">
    <property type="term" value="F:RNA-DNA hybrid ribonuclease activity"/>
    <property type="evidence" value="ECO:0007669"/>
    <property type="project" value="InterPro"/>
</dbReference>
<reference evidence="3 4" key="1">
    <citation type="journal article" date="2018" name="Science">
        <title>The opium poppy genome and morphinan production.</title>
        <authorList>
            <person name="Guo L."/>
            <person name="Winzer T."/>
            <person name="Yang X."/>
            <person name="Li Y."/>
            <person name="Ning Z."/>
            <person name="He Z."/>
            <person name="Teodor R."/>
            <person name="Lu Y."/>
            <person name="Bowser T.A."/>
            <person name="Graham I.A."/>
            <person name="Ye K."/>
        </authorList>
    </citation>
    <scope>NUCLEOTIDE SEQUENCE [LARGE SCALE GENOMIC DNA]</scope>
    <source>
        <strain evidence="4">cv. HN1</strain>
        <tissue evidence="3">Leaves</tissue>
    </source>
</reference>
<dbReference type="PANTHER" id="PTHR33116">
    <property type="entry name" value="REVERSE TRANSCRIPTASE ZINC-BINDING DOMAIN-CONTAINING PROTEIN-RELATED-RELATED"/>
    <property type="match status" value="1"/>
</dbReference>
<dbReference type="InterPro" id="IPR000477">
    <property type="entry name" value="RT_dom"/>
</dbReference>
<dbReference type="Pfam" id="PF00078">
    <property type="entry name" value="RVT_1"/>
    <property type="match status" value="1"/>
</dbReference>
<evidence type="ECO:0000313" key="3">
    <source>
        <dbReference type="EMBL" id="RZC61178.1"/>
    </source>
</evidence>
<protein>
    <recommendedName>
        <fullName evidence="5">Reverse transcriptase domain-containing protein</fullName>
    </recommendedName>
</protein>
<dbReference type="PANTHER" id="PTHR33116:SF86">
    <property type="entry name" value="REVERSE TRANSCRIPTASE DOMAIN-CONTAINING PROTEIN"/>
    <property type="match status" value="1"/>
</dbReference>
<organism evidence="3 4">
    <name type="scientific">Papaver somniferum</name>
    <name type="common">Opium poppy</name>
    <dbReference type="NCBI Taxonomy" id="3469"/>
    <lineage>
        <taxon>Eukaryota</taxon>
        <taxon>Viridiplantae</taxon>
        <taxon>Streptophyta</taxon>
        <taxon>Embryophyta</taxon>
        <taxon>Tracheophyta</taxon>
        <taxon>Spermatophyta</taxon>
        <taxon>Magnoliopsida</taxon>
        <taxon>Ranunculales</taxon>
        <taxon>Papaveraceae</taxon>
        <taxon>Papaveroideae</taxon>
        <taxon>Papaver</taxon>
    </lineage>
</organism>
<feature type="domain" description="RNase H type-1" evidence="2">
    <location>
        <begin position="429"/>
        <end position="485"/>
    </location>
</feature>
<evidence type="ECO:0008006" key="5">
    <source>
        <dbReference type="Google" id="ProtNLM"/>
    </source>
</evidence>
<dbReference type="InterPro" id="IPR002156">
    <property type="entry name" value="RNaseH_domain"/>
</dbReference>
<gene>
    <name evidence="3" type="ORF">C5167_022942</name>
</gene>
<dbReference type="Pfam" id="PF13456">
    <property type="entry name" value="RVT_3"/>
    <property type="match status" value="1"/>
</dbReference>
<keyword evidence="4" id="KW-1185">Reference proteome</keyword>
<dbReference type="GO" id="GO:0003676">
    <property type="term" value="F:nucleic acid binding"/>
    <property type="evidence" value="ECO:0007669"/>
    <property type="project" value="InterPro"/>
</dbReference>
<sequence>MSKAFDRLECPFMFDILRSLGFHEDWIHLVQQCITTSSISLLINGCPSTSFTPSRGMRQGDPLSPYLFLFVMEAFSRIIHSQIIQEASPSQLRHFQDVLNQFSSASGQMKAMGLGEKYLGIPLQMHRSRTQNCKPIVDHMNTRLQGWSSKIINQACKTTHLNSVLSTMSSYHMQVLRIPDSTIQEMNRIQRNYWWNNSFGHNSRHFINWNNMKLPKRFGGLGLKHLTHYNSAMLAKLAWNVIHNSTEPYAQLLKAKYFPYHDLKYEPPPVHNNSSWIWQSIAHGVQIVQQLSKWQVGRGDTINIWKHNWTPSESGALYNWDELNTNDIQWVSQLMISGTSQWDIPLLHKLFTTTQGITAILRHILKFRCQVIFQQAAVNVNSVLYPLFKYLSDITTTTVSASHHIRQSRHHVGHMHHWVSPPPDMLKMNIDASFAKSFHLAGIVMILRNSTGAYIVGRGLLKRAIHPNQAETWALLEAMSWALNNR</sequence>
<evidence type="ECO:0000259" key="2">
    <source>
        <dbReference type="Pfam" id="PF13456"/>
    </source>
</evidence>
<dbReference type="Proteomes" id="UP000316621">
    <property type="component" value="Chromosome 5"/>
</dbReference>